<evidence type="ECO:0008006" key="4">
    <source>
        <dbReference type="Google" id="ProtNLM"/>
    </source>
</evidence>
<keyword evidence="1" id="KW-0472">Membrane</keyword>
<name>A0ABP1R7G8_9HEXA</name>
<protein>
    <recommendedName>
        <fullName evidence="4">Ig-like domain-containing protein</fullName>
    </recommendedName>
</protein>
<keyword evidence="3" id="KW-1185">Reference proteome</keyword>
<keyword evidence="1" id="KW-0812">Transmembrane</keyword>
<proteinExistence type="predicted"/>
<dbReference type="Proteomes" id="UP001642540">
    <property type="component" value="Unassembled WGS sequence"/>
</dbReference>
<accession>A0ABP1R7G8</accession>
<feature type="transmembrane region" description="Helical" evidence="1">
    <location>
        <begin position="7"/>
        <end position="27"/>
    </location>
</feature>
<evidence type="ECO:0000313" key="3">
    <source>
        <dbReference type="Proteomes" id="UP001642540"/>
    </source>
</evidence>
<dbReference type="EMBL" id="CAXLJM020000065">
    <property type="protein sequence ID" value="CAL8121554.1"/>
    <property type="molecule type" value="Genomic_DNA"/>
</dbReference>
<reference evidence="2 3" key="1">
    <citation type="submission" date="2024-08" db="EMBL/GenBank/DDBJ databases">
        <authorList>
            <person name="Cucini C."/>
            <person name="Frati F."/>
        </authorList>
    </citation>
    <scope>NUCLEOTIDE SEQUENCE [LARGE SCALE GENOMIC DNA]</scope>
</reference>
<gene>
    <name evidence="2" type="ORF">ODALV1_LOCUS19440</name>
</gene>
<evidence type="ECO:0000313" key="2">
    <source>
        <dbReference type="EMBL" id="CAL8121554.1"/>
    </source>
</evidence>
<sequence>MSKQILAAYILFMGTFNVIVGPEIILIESDPPLIETEVSKWNKTYTIPFGEEHKKQFIKLSCRSVEPNRWILWNFQIFSEQGPEPRVEKSVIRRGDSMIFVSYLSWTFVRSSVIDRNASCVFETDWTRNPDLFSRTLGSAVTVELKDEVYPGETWIGIVVITLYDYLGGSVEAAAEKGHSIQITLSNYWPFNEFWMFNSSVLPLTFAINETVELACLAVESLYMRGFEWRLGTKIILSDESSQTYHFNAKDSLHVTRRSITFREEYNDSELEPKTISCGGLLWNSKRWHMSNPLNYVLLDPVAPSGSVTHMLNKDGYDEFTCNYQGWPKPKVTWFISEQVVLITNIY</sequence>
<evidence type="ECO:0000256" key="1">
    <source>
        <dbReference type="SAM" id="Phobius"/>
    </source>
</evidence>
<keyword evidence="1" id="KW-1133">Transmembrane helix</keyword>
<organism evidence="2 3">
    <name type="scientific">Orchesella dallaii</name>
    <dbReference type="NCBI Taxonomy" id="48710"/>
    <lineage>
        <taxon>Eukaryota</taxon>
        <taxon>Metazoa</taxon>
        <taxon>Ecdysozoa</taxon>
        <taxon>Arthropoda</taxon>
        <taxon>Hexapoda</taxon>
        <taxon>Collembola</taxon>
        <taxon>Entomobryomorpha</taxon>
        <taxon>Entomobryoidea</taxon>
        <taxon>Orchesellidae</taxon>
        <taxon>Orchesellinae</taxon>
        <taxon>Orchesella</taxon>
    </lineage>
</organism>
<comment type="caution">
    <text evidence="2">The sequence shown here is derived from an EMBL/GenBank/DDBJ whole genome shotgun (WGS) entry which is preliminary data.</text>
</comment>